<sequence>MRRLLLAAFAAACLSPSGAQAQGRQDFTMINRTGYQIDQIYVGPSSSPNWGRDLLGQNVLVNGRSFNVTFPGRSSECLWDIKLVYNDGDQSELRQANLCRISRITLFWDRQRNDTRFVAE</sequence>
<keyword evidence="3" id="KW-1185">Reference proteome</keyword>
<name>A0ABX1EBR1_9PROT</name>
<keyword evidence="1" id="KW-0732">Signal</keyword>
<dbReference type="EMBL" id="JAAVNE010000034">
    <property type="protein sequence ID" value="NKC32917.1"/>
    <property type="molecule type" value="Genomic_DNA"/>
</dbReference>
<evidence type="ECO:0000256" key="1">
    <source>
        <dbReference type="SAM" id="SignalP"/>
    </source>
</evidence>
<accession>A0ABX1EBR1</accession>
<proteinExistence type="predicted"/>
<gene>
    <name evidence="2" type="ORF">HEQ75_18780</name>
</gene>
<comment type="caution">
    <text evidence="2">The sequence shown here is derived from an EMBL/GenBank/DDBJ whole genome shotgun (WGS) entry which is preliminary data.</text>
</comment>
<evidence type="ECO:0000313" key="3">
    <source>
        <dbReference type="Proteomes" id="UP000787635"/>
    </source>
</evidence>
<organism evidence="2 3">
    <name type="scientific">Falsiroseomonas selenitidurans</name>
    <dbReference type="NCBI Taxonomy" id="2716335"/>
    <lineage>
        <taxon>Bacteria</taxon>
        <taxon>Pseudomonadati</taxon>
        <taxon>Pseudomonadota</taxon>
        <taxon>Alphaproteobacteria</taxon>
        <taxon>Acetobacterales</taxon>
        <taxon>Roseomonadaceae</taxon>
        <taxon>Falsiroseomonas</taxon>
    </lineage>
</organism>
<protein>
    <recommendedName>
        <fullName evidence="4">Argininosuccinate lyase</fullName>
    </recommendedName>
</protein>
<feature type="chain" id="PRO_5046993714" description="Argininosuccinate lyase" evidence="1">
    <location>
        <begin position="22"/>
        <end position="120"/>
    </location>
</feature>
<evidence type="ECO:0008006" key="4">
    <source>
        <dbReference type="Google" id="ProtNLM"/>
    </source>
</evidence>
<feature type="signal peptide" evidence="1">
    <location>
        <begin position="1"/>
        <end position="21"/>
    </location>
</feature>
<reference evidence="2 3" key="1">
    <citation type="submission" date="2020-03" db="EMBL/GenBank/DDBJ databases">
        <title>Roseomonas selenitidurans sp. nov. isolated from urban soil.</title>
        <authorList>
            <person name="Liu H."/>
        </authorList>
    </citation>
    <scope>NUCLEOTIDE SEQUENCE [LARGE SCALE GENOMIC DNA]</scope>
    <source>
        <strain evidence="2 3">BU-1</strain>
    </source>
</reference>
<evidence type="ECO:0000313" key="2">
    <source>
        <dbReference type="EMBL" id="NKC32917.1"/>
    </source>
</evidence>
<dbReference type="Proteomes" id="UP000787635">
    <property type="component" value="Unassembled WGS sequence"/>
</dbReference>
<dbReference type="RefSeq" id="WP_168033551.1">
    <property type="nucleotide sequence ID" value="NZ_JAAVNE010000034.1"/>
</dbReference>